<feature type="region of interest" description="Disordered" evidence="6">
    <location>
        <begin position="1"/>
        <end position="40"/>
    </location>
</feature>
<accession>A0A0G2G9G8</accession>
<dbReference type="GO" id="GO:0005634">
    <property type="term" value="C:nucleus"/>
    <property type="evidence" value="ECO:0007669"/>
    <property type="project" value="TreeGrafter"/>
</dbReference>
<evidence type="ECO:0000256" key="3">
    <source>
        <dbReference type="ARBA" id="ARBA00023125"/>
    </source>
</evidence>
<reference evidence="8 9" key="2">
    <citation type="submission" date="2015-05" db="EMBL/GenBank/DDBJ databases">
        <authorList>
            <person name="Morales-Cruz A."/>
            <person name="Amrine K.C."/>
            <person name="Cantu D."/>
        </authorList>
    </citation>
    <scope>NUCLEOTIDE SEQUENCE [LARGE SCALE GENOMIC DNA]</scope>
    <source>
        <strain evidence="8">UCRPC4</strain>
    </source>
</reference>
<feature type="compositionally biased region" description="Polar residues" evidence="6">
    <location>
        <begin position="136"/>
        <end position="157"/>
    </location>
</feature>
<dbReference type="InterPro" id="IPR001138">
    <property type="entry name" value="Zn2Cys6_DnaBD"/>
</dbReference>
<dbReference type="SMART" id="SM00906">
    <property type="entry name" value="Fungal_trans"/>
    <property type="match status" value="1"/>
</dbReference>
<evidence type="ECO:0000313" key="8">
    <source>
        <dbReference type="EMBL" id="KKY20313.1"/>
    </source>
</evidence>
<feature type="region of interest" description="Disordered" evidence="6">
    <location>
        <begin position="121"/>
        <end position="160"/>
    </location>
</feature>
<dbReference type="PROSITE" id="PS50048">
    <property type="entry name" value="ZN2_CY6_FUNGAL_2"/>
    <property type="match status" value="1"/>
</dbReference>
<dbReference type="Gene3D" id="4.10.240.10">
    <property type="entry name" value="Zn(2)-C6 fungal-type DNA-binding domain"/>
    <property type="match status" value="1"/>
</dbReference>
<dbReference type="Pfam" id="PF04082">
    <property type="entry name" value="Fungal_trans"/>
    <property type="match status" value="1"/>
</dbReference>
<evidence type="ECO:0000256" key="6">
    <source>
        <dbReference type="SAM" id="MobiDB-lite"/>
    </source>
</evidence>
<feature type="domain" description="Zn(2)-C6 fungal-type" evidence="7">
    <location>
        <begin position="51"/>
        <end position="80"/>
    </location>
</feature>
<dbReference type="PANTHER" id="PTHR47424">
    <property type="entry name" value="REGULATORY PROTEIN GAL4"/>
    <property type="match status" value="1"/>
</dbReference>
<proteinExistence type="predicted"/>
<keyword evidence="3" id="KW-0238">DNA-binding</keyword>
<dbReference type="InterPro" id="IPR007219">
    <property type="entry name" value="XnlR_reg_dom"/>
</dbReference>
<dbReference type="CDD" id="cd12148">
    <property type="entry name" value="fungal_TF_MHR"/>
    <property type="match status" value="1"/>
</dbReference>
<dbReference type="PANTHER" id="PTHR47424:SF5">
    <property type="entry name" value="ZN(II)2CYS6 TRANSCRIPTION FACTOR (EUROFUNG)"/>
    <property type="match status" value="1"/>
</dbReference>
<comment type="caution">
    <text evidence="8">The sequence shown here is derived from an EMBL/GenBank/DDBJ whole genome shotgun (WGS) entry which is preliminary data.</text>
</comment>
<evidence type="ECO:0000256" key="1">
    <source>
        <dbReference type="ARBA" id="ARBA00022723"/>
    </source>
</evidence>
<dbReference type="InterPro" id="IPR036864">
    <property type="entry name" value="Zn2-C6_fun-type_DNA-bd_sf"/>
</dbReference>
<protein>
    <submittedName>
        <fullName evidence="8">Putative fungal specific transcription</fullName>
    </submittedName>
</protein>
<dbReference type="GO" id="GO:0006351">
    <property type="term" value="P:DNA-templated transcription"/>
    <property type="evidence" value="ECO:0007669"/>
    <property type="project" value="InterPro"/>
</dbReference>
<keyword evidence="4" id="KW-0804">Transcription</keyword>
<dbReference type="EMBL" id="LCWF01000098">
    <property type="protein sequence ID" value="KKY20313.1"/>
    <property type="molecule type" value="Genomic_DNA"/>
</dbReference>
<keyword evidence="1" id="KW-0479">Metal-binding</keyword>
<dbReference type="AlphaFoldDB" id="A0A0G2G9G8"/>
<dbReference type="GO" id="GO:0008270">
    <property type="term" value="F:zinc ion binding"/>
    <property type="evidence" value="ECO:0007669"/>
    <property type="project" value="InterPro"/>
</dbReference>
<dbReference type="GO" id="GO:0000435">
    <property type="term" value="P:positive regulation of transcription from RNA polymerase II promoter by galactose"/>
    <property type="evidence" value="ECO:0007669"/>
    <property type="project" value="TreeGrafter"/>
</dbReference>
<dbReference type="SUPFAM" id="SSF57701">
    <property type="entry name" value="Zn2/Cys6 DNA-binding domain"/>
    <property type="match status" value="1"/>
</dbReference>
<organism evidence="8 9">
    <name type="scientific">Phaeomoniella chlamydospora</name>
    <name type="common">Phaeoacremonium chlamydosporum</name>
    <dbReference type="NCBI Taxonomy" id="158046"/>
    <lineage>
        <taxon>Eukaryota</taxon>
        <taxon>Fungi</taxon>
        <taxon>Dikarya</taxon>
        <taxon>Ascomycota</taxon>
        <taxon>Pezizomycotina</taxon>
        <taxon>Eurotiomycetes</taxon>
        <taxon>Chaetothyriomycetidae</taxon>
        <taxon>Phaeomoniellales</taxon>
        <taxon>Phaeomoniellaceae</taxon>
        <taxon>Phaeomoniella</taxon>
    </lineage>
</organism>
<dbReference type="SMART" id="SM00066">
    <property type="entry name" value="GAL4"/>
    <property type="match status" value="1"/>
</dbReference>
<evidence type="ECO:0000256" key="4">
    <source>
        <dbReference type="ARBA" id="ARBA00023163"/>
    </source>
</evidence>
<dbReference type="InterPro" id="IPR051127">
    <property type="entry name" value="Fungal_SecMet_Regulators"/>
</dbReference>
<name>A0A0G2G9G8_PHACM</name>
<keyword evidence="9" id="KW-1185">Reference proteome</keyword>
<evidence type="ECO:0000259" key="7">
    <source>
        <dbReference type="PROSITE" id="PS50048"/>
    </source>
</evidence>
<evidence type="ECO:0000256" key="2">
    <source>
        <dbReference type="ARBA" id="ARBA00023015"/>
    </source>
</evidence>
<evidence type="ECO:0000256" key="5">
    <source>
        <dbReference type="ARBA" id="ARBA00023242"/>
    </source>
</evidence>
<keyword evidence="2" id="KW-0805">Transcription regulation</keyword>
<feature type="region of interest" description="Disordered" evidence="6">
    <location>
        <begin position="183"/>
        <end position="219"/>
    </location>
</feature>
<dbReference type="Pfam" id="PF00172">
    <property type="entry name" value="Zn_clus"/>
    <property type="match status" value="1"/>
</dbReference>
<dbReference type="PROSITE" id="PS00463">
    <property type="entry name" value="ZN2_CY6_FUNGAL_1"/>
    <property type="match status" value="1"/>
</dbReference>
<dbReference type="GO" id="GO:0000981">
    <property type="term" value="F:DNA-binding transcription factor activity, RNA polymerase II-specific"/>
    <property type="evidence" value="ECO:0007669"/>
    <property type="project" value="InterPro"/>
</dbReference>
<gene>
    <name evidence="8" type="ORF">UCRPC4_g04203</name>
</gene>
<sequence length="739" mass="82459">MDPYQSHLDGYEPATPEGAISTPGSAGKRKADSGTASVGGRSKRARYISVACNECKRRKIKCNGQTPCHRCGNLSLECVYASNTCSGMHLQDTQEFHEMKAQIASLQEQVNIIFANLSSARAQGPTPASTERYPPQSLSPNDRQQSISFSSLRNNKPPTLHGPISAAYGLDVAKHSLASMGITTESGADGEPSDQPSPERSIDPELTAQAAPPHYDKDPLWSIKREEAIRLLQYYDEEIGVTYPIFPMENMLKHVDLLWAFIEAALRTGFMPGNHVPGADALDDDDTNLVKITLANTLTFEDGGNELGHRLFNSVVPQLERKVWQSADLKSIKLIALASMWYFHQDNETMSWRLIGVAGRMCMELGLHRKDAIDKAFPTSEEKKWALNVFWAVHSFDRRWSLGTGLPFTIPDDDIDPQLPRPEGAYPLAMYGFHGLISKVWYSTLRNEAEPKREEMEYLDYQIRQWYRDISPELQLDPSNIEEDIQKDQSGVRRLRVLVYMRTNSARLSVYRPILQSATSIIQNRDYARTAVDIAKDTISLLARINHVSDVYRTQQVRFNHFLINALAALFLAVCHAPAEFSRDVRQEFYMATDLVKGFGAKSSTSKRLWKTIRELRNLFHKLDTFKSHEGDPHSNAAIAMAGLAGQPVDNVGYNNHASLGSSPFDGMQMSNELTQLFEMAGGSNNTGSIWAGLEAAAASQTNQYPESLARQGNSNAALASHGFFGYEDEFSKIMSQIF</sequence>
<dbReference type="GO" id="GO:0000978">
    <property type="term" value="F:RNA polymerase II cis-regulatory region sequence-specific DNA binding"/>
    <property type="evidence" value="ECO:0007669"/>
    <property type="project" value="TreeGrafter"/>
</dbReference>
<dbReference type="CDD" id="cd00067">
    <property type="entry name" value="GAL4"/>
    <property type="match status" value="1"/>
</dbReference>
<evidence type="ECO:0000313" key="9">
    <source>
        <dbReference type="Proteomes" id="UP000053317"/>
    </source>
</evidence>
<reference evidence="8 9" key="1">
    <citation type="submission" date="2015-05" db="EMBL/GenBank/DDBJ databases">
        <title>Distinctive expansion of gene families associated with plant cell wall degradation and secondary metabolism in the genomes of grapevine trunk pathogens.</title>
        <authorList>
            <person name="Lawrence D.P."/>
            <person name="Travadon R."/>
            <person name="Rolshausen P.E."/>
            <person name="Baumgartner K."/>
        </authorList>
    </citation>
    <scope>NUCLEOTIDE SEQUENCE [LARGE SCALE GENOMIC DNA]</scope>
    <source>
        <strain evidence="8">UCRPC4</strain>
    </source>
</reference>
<dbReference type="OrthoDB" id="3971593at2759"/>
<keyword evidence="5" id="KW-0539">Nucleus</keyword>
<dbReference type="Proteomes" id="UP000053317">
    <property type="component" value="Unassembled WGS sequence"/>
</dbReference>